<proteinExistence type="predicted"/>
<feature type="transmembrane region" description="Helical" evidence="1">
    <location>
        <begin position="20"/>
        <end position="37"/>
    </location>
</feature>
<feature type="transmembrane region" description="Helical" evidence="1">
    <location>
        <begin position="71"/>
        <end position="92"/>
    </location>
</feature>
<gene>
    <name evidence="2" type="ORF">ACFOE0_12770</name>
</gene>
<comment type="caution">
    <text evidence="2">The sequence shown here is derived from an EMBL/GenBank/DDBJ whole genome shotgun (WGS) entry which is preliminary data.</text>
</comment>
<evidence type="ECO:0000256" key="1">
    <source>
        <dbReference type="SAM" id="Phobius"/>
    </source>
</evidence>
<keyword evidence="1" id="KW-0472">Membrane</keyword>
<keyword evidence="1" id="KW-1133">Transmembrane helix</keyword>
<name>A0ABV7GEY5_9GAMM</name>
<protein>
    <submittedName>
        <fullName evidence="2">Uncharacterized protein</fullName>
    </submittedName>
</protein>
<sequence length="96" mass="10535">MSPADFIPGATELDYVTQLYITRNIAMALGIVLALALKSRRALLLILAVRLITDISDVISVYSLNVEAIKSSVPMVVVLLIIPAALAVTYLWRHRD</sequence>
<dbReference type="EMBL" id="JBHRTD010000015">
    <property type="protein sequence ID" value="MFC3139051.1"/>
    <property type="molecule type" value="Genomic_DNA"/>
</dbReference>
<feature type="transmembrane region" description="Helical" evidence="1">
    <location>
        <begin position="44"/>
        <end position="65"/>
    </location>
</feature>
<keyword evidence="3" id="KW-1185">Reference proteome</keyword>
<dbReference type="Proteomes" id="UP001595621">
    <property type="component" value="Unassembled WGS sequence"/>
</dbReference>
<organism evidence="2 3">
    <name type="scientific">Shewanella submarina</name>
    <dbReference type="NCBI Taxonomy" id="2016376"/>
    <lineage>
        <taxon>Bacteria</taxon>
        <taxon>Pseudomonadati</taxon>
        <taxon>Pseudomonadota</taxon>
        <taxon>Gammaproteobacteria</taxon>
        <taxon>Alteromonadales</taxon>
        <taxon>Shewanellaceae</taxon>
        <taxon>Shewanella</taxon>
    </lineage>
</organism>
<evidence type="ECO:0000313" key="2">
    <source>
        <dbReference type="EMBL" id="MFC3139051.1"/>
    </source>
</evidence>
<keyword evidence="1" id="KW-0812">Transmembrane</keyword>
<dbReference type="RefSeq" id="WP_248936849.1">
    <property type="nucleotide sequence ID" value="NZ_JAKILF010000006.1"/>
</dbReference>
<accession>A0ABV7GEY5</accession>
<evidence type="ECO:0000313" key="3">
    <source>
        <dbReference type="Proteomes" id="UP001595621"/>
    </source>
</evidence>
<reference evidence="3" key="1">
    <citation type="journal article" date="2019" name="Int. J. Syst. Evol. Microbiol.">
        <title>The Global Catalogue of Microorganisms (GCM) 10K type strain sequencing project: providing services to taxonomists for standard genome sequencing and annotation.</title>
        <authorList>
            <consortium name="The Broad Institute Genomics Platform"/>
            <consortium name="The Broad Institute Genome Sequencing Center for Infectious Disease"/>
            <person name="Wu L."/>
            <person name="Ma J."/>
        </authorList>
    </citation>
    <scope>NUCLEOTIDE SEQUENCE [LARGE SCALE GENOMIC DNA]</scope>
    <source>
        <strain evidence="3">KCTC 52277</strain>
    </source>
</reference>